<organism evidence="2 3">
    <name type="scientific">Paramecium primaurelia</name>
    <dbReference type="NCBI Taxonomy" id="5886"/>
    <lineage>
        <taxon>Eukaryota</taxon>
        <taxon>Sar</taxon>
        <taxon>Alveolata</taxon>
        <taxon>Ciliophora</taxon>
        <taxon>Intramacronucleata</taxon>
        <taxon>Oligohymenophorea</taxon>
        <taxon>Peniculida</taxon>
        <taxon>Parameciidae</taxon>
        <taxon>Paramecium</taxon>
    </lineage>
</organism>
<feature type="transmembrane region" description="Helical" evidence="1">
    <location>
        <begin position="83"/>
        <end position="106"/>
    </location>
</feature>
<comment type="caution">
    <text evidence="2">The sequence shown here is derived from an EMBL/GenBank/DDBJ whole genome shotgun (WGS) entry which is preliminary data.</text>
</comment>
<keyword evidence="3" id="KW-1185">Reference proteome</keyword>
<evidence type="ECO:0000313" key="3">
    <source>
        <dbReference type="Proteomes" id="UP000688137"/>
    </source>
</evidence>
<proteinExistence type="predicted"/>
<evidence type="ECO:0000256" key="1">
    <source>
        <dbReference type="SAM" id="Phobius"/>
    </source>
</evidence>
<keyword evidence="1" id="KW-0812">Transmembrane</keyword>
<evidence type="ECO:0000313" key="2">
    <source>
        <dbReference type="EMBL" id="CAD8054459.1"/>
    </source>
</evidence>
<reference evidence="2" key="1">
    <citation type="submission" date="2021-01" db="EMBL/GenBank/DDBJ databases">
        <authorList>
            <consortium name="Genoscope - CEA"/>
            <person name="William W."/>
        </authorList>
    </citation>
    <scope>NUCLEOTIDE SEQUENCE</scope>
</reference>
<name>A0A8S1KGZ5_PARPR</name>
<protein>
    <submittedName>
        <fullName evidence="2">Uncharacterized protein</fullName>
    </submittedName>
</protein>
<dbReference type="Proteomes" id="UP000688137">
    <property type="component" value="Unassembled WGS sequence"/>
</dbReference>
<accession>A0A8S1KGZ5</accession>
<dbReference type="AlphaFoldDB" id="A0A8S1KGZ5"/>
<keyword evidence="1" id="KW-1133">Transmembrane helix</keyword>
<sequence length="145" mass="17278">MKRLLRNAQILQKQSRYYHHDPASRALVGSPQEIAPPIHFKLYYLPDNVAKTGQGMGHPHYSAYQMEGITTYDNWEYKYYGQWWHIGSVFWNSLMLFYPLLLWFVIEQSEQEALLLKDDIFKKYFNEAGGFYQYTFIGPETTLNY</sequence>
<gene>
    <name evidence="2" type="ORF">PPRIM_AZ9-3.1.T0220040</name>
</gene>
<dbReference type="EMBL" id="CAJJDM010000020">
    <property type="protein sequence ID" value="CAD8054459.1"/>
    <property type="molecule type" value="Genomic_DNA"/>
</dbReference>
<keyword evidence="1" id="KW-0472">Membrane</keyword>